<reference evidence="1 2" key="1">
    <citation type="submission" date="2012-02" db="EMBL/GenBank/DDBJ databases">
        <title>Whole genome shotgun sequence of Gordonia sputi NBRC 100414.</title>
        <authorList>
            <person name="Yoshida I."/>
            <person name="Hosoyama A."/>
            <person name="Tsuchikane K."/>
            <person name="Katsumata H."/>
            <person name="Yamazaki S."/>
            <person name="Fujita N."/>
        </authorList>
    </citation>
    <scope>NUCLEOTIDE SEQUENCE [LARGE SCALE GENOMIC DNA]</scope>
    <source>
        <strain evidence="1 2">NBRC 100414</strain>
    </source>
</reference>
<dbReference type="InterPro" id="IPR029063">
    <property type="entry name" value="SAM-dependent_MTases_sf"/>
</dbReference>
<evidence type="ECO:0000313" key="1">
    <source>
        <dbReference type="EMBL" id="GAB40268.1"/>
    </source>
</evidence>
<evidence type="ECO:0000313" key="2">
    <source>
        <dbReference type="Proteomes" id="UP000005845"/>
    </source>
</evidence>
<keyword evidence="2" id="KW-1185">Reference proteome</keyword>
<protein>
    <submittedName>
        <fullName evidence="1">Putative methyltransferase</fullName>
    </submittedName>
</protein>
<sequence length="278" mass="29629">MTDAHSARGNAQSAVQSAQSALAARLRAAGCVFAEEEAAVLVDAARDVEHLEEMAVRRCAGEPLEHVVGTVRFGSIDLQVGPRVFIPRQRSLLLARVAGEALRERHVEQPVVVEAYCGVAPIAVAVADGTVGARIHVVDIDPTALEYARRNLPVGAHAHLGDGLSTLPRQLRGAVDMIAAVPPYVPDGAVDLLPHETEHEPQAALLAGHDGLDHIRRLVADAPTWLADGGALLMEMNAAQAEQILTERGDDWADSERIVGDDGQTAVVRLVRRSRVRG</sequence>
<dbReference type="RefSeq" id="WP_005207323.1">
    <property type="nucleotide sequence ID" value="NZ_BAFC01000093.1"/>
</dbReference>
<accession>H5U3G0</accession>
<gene>
    <name evidence="1" type="ORF">GOSPT_095_00590</name>
</gene>
<keyword evidence="1" id="KW-0489">Methyltransferase</keyword>
<dbReference type="AlphaFoldDB" id="H5U3G0"/>
<dbReference type="PANTHER" id="PTHR18895">
    <property type="entry name" value="HEMK METHYLTRANSFERASE"/>
    <property type="match status" value="1"/>
</dbReference>
<dbReference type="PANTHER" id="PTHR18895:SF74">
    <property type="entry name" value="MTRF1L RELEASE FACTOR GLUTAMINE METHYLTRANSFERASE"/>
    <property type="match status" value="1"/>
</dbReference>
<keyword evidence="1" id="KW-0808">Transferase</keyword>
<dbReference type="InterPro" id="IPR050320">
    <property type="entry name" value="N5-glutamine_MTase"/>
</dbReference>
<name>H5U3G0_9ACTN</name>
<dbReference type="CDD" id="cd02440">
    <property type="entry name" value="AdoMet_MTases"/>
    <property type="match status" value="1"/>
</dbReference>
<dbReference type="GO" id="GO:0032259">
    <property type="term" value="P:methylation"/>
    <property type="evidence" value="ECO:0007669"/>
    <property type="project" value="UniProtKB-KW"/>
</dbReference>
<comment type="caution">
    <text evidence="1">The sequence shown here is derived from an EMBL/GenBank/DDBJ whole genome shotgun (WGS) entry which is preliminary data.</text>
</comment>
<proteinExistence type="predicted"/>
<dbReference type="GO" id="GO:0008168">
    <property type="term" value="F:methyltransferase activity"/>
    <property type="evidence" value="ECO:0007669"/>
    <property type="project" value="UniProtKB-KW"/>
</dbReference>
<dbReference type="eggNOG" id="COG2890">
    <property type="taxonomic scope" value="Bacteria"/>
</dbReference>
<dbReference type="EMBL" id="BAFC01000093">
    <property type="protein sequence ID" value="GAB40268.1"/>
    <property type="molecule type" value="Genomic_DNA"/>
</dbReference>
<dbReference type="Proteomes" id="UP000005845">
    <property type="component" value="Unassembled WGS sequence"/>
</dbReference>
<organism evidence="1 2">
    <name type="scientific">Gordonia sputi NBRC 100414</name>
    <dbReference type="NCBI Taxonomy" id="1089453"/>
    <lineage>
        <taxon>Bacteria</taxon>
        <taxon>Bacillati</taxon>
        <taxon>Actinomycetota</taxon>
        <taxon>Actinomycetes</taxon>
        <taxon>Mycobacteriales</taxon>
        <taxon>Gordoniaceae</taxon>
        <taxon>Gordonia</taxon>
    </lineage>
</organism>
<dbReference type="SUPFAM" id="SSF53335">
    <property type="entry name" value="S-adenosyl-L-methionine-dependent methyltransferases"/>
    <property type="match status" value="1"/>
</dbReference>
<dbReference type="Gene3D" id="3.40.50.150">
    <property type="entry name" value="Vaccinia Virus protein VP39"/>
    <property type="match status" value="1"/>
</dbReference>